<dbReference type="SMART" id="SM00320">
    <property type="entry name" value="WD40"/>
    <property type="match status" value="7"/>
</dbReference>
<feature type="repeat" description="WD" evidence="4">
    <location>
        <begin position="222"/>
        <end position="263"/>
    </location>
</feature>
<sequence>MYFFARRTSVDEMGYAMSRLEAESELCDGGNTIPEPGSSKRASNSLFKLDHEIAQVTKLKSSPHKQLAELVPGMHKSSVSTVKMLVGREANYSARGRFSAADRCHMLSRYLPVNGPWLVDQMSTRAYVSQFSADGSLFVAGFQGSYIRIYNVEKGWKVQKNILAKSLRWTVTDTSLSPDQRHLVYASMSPIVHIVDAGSAETESLANVTEFHDGLDFSSSGDGGYSFGIFSVKFSTDGRELVAGSNDDSIYVYDLEQNKLSLRILAHTSDVNTVCFADESGHLIFSGSDDNLCKIPIPRLHDIGLSTVAAWHEKDFFMAFQYLCETEFIKDLEKNACTWCSCYDINSFFAVKALAGSVAVEFVWDRRCFIAKGKPAGVLSGHLEGITFIDSHGDGRYFISNGKDQTIKLWDIRKMAPNATSYSGLRNYEWDYRWMDYPYEARDLKHPCDQSVATYKGHSVLRTLIRCYFSPAYSTGQKYIYTGSHDSCVYIYDLVTGELVALLQHHKSPVRDCSWHPYYPMLVSSSWDGDVVKWEFPGNGEAQVPSTKKRIRRRQFY</sequence>
<dbReference type="FunFam" id="2.130.10.10:FF:000960">
    <property type="entry name" value="LEC14B protein-like isoform X1"/>
    <property type="match status" value="1"/>
</dbReference>
<dbReference type="InterPro" id="IPR051859">
    <property type="entry name" value="DCAF"/>
</dbReference>
<protein>
    <recommendedName>
        <fullName evidence="3">LEC14B homolog</fullName>
    </recommendedName>
</protein>
<evidence type="ECO:0000256" key="2">
    <source>
        <dbReference type="ARBA" id="ARBA00022737"/>
    </source>
</evidence>
<dbReference type="EMBL" id="JAAWWB010000028">
    <property type="protein sequence ID" value="KAG6748528.1"/>
    <property type="molecule type" value="Genomic_DNA"/>
</dbReference>
<accession>A0A8X7Y952</accession>
<dbReference type="PIRSF" id="PIRSF038135">
    <property type="entry name" value="WD_repeat_p23"/>
    <property type="match status" value="1"/>
</dbReference>
<proteinExistence type="inferred from homology"/>
<dbReference type="FunFam" id="2.130.10.10:FF:000492">
    <property type="entry name" value="LEC14B homolog isoform X2"/>
    <property type="match status" value="1"/>
</dbReference>
<feature type="repeat" description="WD" evidence="4">
    <location>
        <begin position="379"/>
        <end position="420"/>
    </location>
</feature>
<feature type="repeat" description="WD" evidence="4">
    <location>
        <begin position="503"/>
        <end position="544"/>
    </location>
</feature>
<organism evidence="5 6">
    <name type="scientific">Populus tomentosa</name>
    <name type="common">Chinese white poplar</name>
    <dbReference type="NCBI Taxonomy" id="118781"/>
    <lineage>
        <taxon>Eukaryota</taxon>
        <taxon>Viridiplantae</taxon>
        <taxon>Streptophyta</taxon>
        <taxon>Embryophyta</taxon>
        <taxon>Tracheophyta</taxon>
        <taxon>Spermatophyta</taxon>
        <taxon>Magnoliopsida</taxon>
        <taxon>eudicotyledons</taxon>
        <taxon>Gunneridae</taxon>
        <taxon>Pentapetalae</taxon>
        <taxon>rosids</taxon>
        <taxon>fabids</taxon>
        <taxon>Malpighiales</taxon>
        <taxon>Salicaceae</taxon>
        <taxon>Saliceae</taxon>
        <taxon>Populus</taxon>
    </lineage>
</organism>
<keyword evidence="6" id="KW-1185">Reference proteome</keyword>
<dbReference type="InterPro" id="IPR017399">
    <property type="entry name" value="DCAF11/LEC14B"/>
</dbReference>
<evidence type="ECO:0000256" key="3">
    <source>
        <dbReference type="PIRNR" id="PIRNR038135"/>
    </source>
</evidence>
<evidence type="ECO:0000313" key="5">
    <source>
        <dbReference type="EMBL" id="KAG6748528.1"/>
    </source>
</evidence>
<evidence type="ECO:0000313" key="6">
    <source>
        <dbReference type="Proteomes" id="UP000886885"/>
    </source>
</evidence>
<dbReference type="PROSITE" id="PS50082">
    <property type="entry name" value="WD_REPEATS_2"/>
    <property type="match status" value="3"/>
</dbReference>
<evidence type="ECO:0000256" key="4">
    <source>
        <dbReference type="PROSITE-ProRule" id="PRU00221"/>
    </source>
</evidence>
<comment type="similarity">
    <text evidence="3">Belongs to the WD repeat LEC14B family.</text>
</comment>
<keyword evidence="2" id="KW-0677">Repeat</keyword>
<dbReference type="OrthoDB" id="63070at2759"/>
<dbReference type="GO" id="GO:0080008">
    <property type="term" value="C:Cul4-RING E3 ubiquitin ligase complex"/>
    <property type="evidence" value="ECO:0007669"/>
    <property type="project" value="TreeGrafter"/>
</dbReference>
<dbReference type="Pfam" id="PF00400">
    <property type="entry name" value="WD40"/>
    <property type="match status" value="5"/>
</dbReference>
<dbReference type="PANTHER" id="PTHR19847">
    <property type="entry name" value="DDB1- AND CUL4-ASSOCIATED FACTOR 11"/>
    <property type="match status" value="1"/>
</dbReference>
<keyword evidence="1 4" id="KW-0853">WD repeat</keyword>
<reference evidence="5" key="1">
    <citation type="journal article" date="2020" name="bioRxiv">
        <title>Hybrid origin of Populus tomentosa Carr. identified through genome sequencing and phylogenomic analysis.</title>
        <authorList>
            <person name="An X."/>
            <person name="Gao K."/>
            <person name="Chen Z."/>
            <person name="Li J."/>
            <person name="Yang X."/>
            <person name="Yang X."/>
            <person name="Zhou J."/>
            <person name="Guo T."/>
            <person name="Zhao T."/>
            <person name="Huang S."/>
            <person name="Miao D."/>
            <person name="Khan W.U."/>
            <person name="Rao P."/>
            <person name="Ye M."/>
            <person name="Lei B."/>
            <person name="Liao W."/>
            <person name="Wang J."/>
            <person name="Ji L."/>
            <person name="Li Y."/>
            <person name="Guo B."/>
            <person name="Mustafa N.S."/>
            <person name="Li S."/>
            <person name="Yun Q."/>
            <person name="Keller S.R."/>
            <person name="Mao J."/>
            <person name="Zhang R."/>
            <person name="Strauss S.H."/>
        </authorList>
    </citation>
    <scope>NUCLEOTIDE SEQUENCE</scope>
    <source>
        <strain evidence="5">GM15</strain>
        <tissue evidence="5">Leaf</tissue>
    </source>
</reference>
<dbReference type="InterPro" id="IPR001680">
    <property type="entry name" value="WD40_rpt"/>
</dbReference>
<gene>
    <name evidence="5" type="ORF">POTOM_048456</name>
</gene>
<dbReference type="PROSITE" id="PS50294">
    <property type="entry name" value="WD_REPEATS_REGION"/>
    <property type="match status" value="1"/>
</dbReference>
<dbReference type="Proteomes" id="UP000886885">
    <property type="component" value="Chromosome 14D"/>
</dbReference>
<dbReference type="PANTHER" id="PTHR19847:SF27">
    <property type="entry name" value="LEC14B HOMOLOG"/>
    <property type="match status" value="1"/>
</dbReference>
<comment type="caution">
    <text evidence="5">The sequence shown here is derived from an EMBL/GenBank/DDBJ whole genome shotgun (WGS) entry which is preliminary data.</text>
</comment>
<dbReference type="GO" id="GO:0043161">
    <property type="term" value="P:proteasome-mediated ubiquitin-dependent protein catabolic process"/>
    <property type="evidence" value="ECO:0007669"/>
    <property type="project" value="TreeGrafter"/>
</dbReference>
<dbReference type="AlphaFoldDB" id="A0A8X7Y952"/>
<name>A0A8X7Y952_POPTO</name>
<evidence type="ECO:0000256" key="1">
    <source>
        <dbReference type="ARBA" id="ARBA00022574"/>
    </source>
</evidence>